<protein>
    <recommendedName>
        <fullName evidence="15 16">Type III pantothenate kinase</fullName>
        <ecNumber evidence="6 16">2.7.1.33</ecNumber>
    </recommendedName>
    <alternativeName>
        <fullName evidence="16">PanK-III</fullName>
    </alternativeName>
    <alternativeName>
        <fullName evidence="16">Pantothenic acid kinase</fullName>
    </alternativeName>
</protein>
<evidence type="ECO:0000313" key="17">
    <source>
        <dbReference type="EMBL" id="MBO8453969.1"/>
    </source>
</evidence>
<comment type="caution">
    <text evidence="17">The sequence shown here is derived from an EMBL/GenBank/DDBJ whole genome shotgun (WGS) entry which is preliminary data.</text>
</comment>
<comment type="cofactor">
    <cofactor evidence="2">
        <name>K(+)</name>
        <dbReference type="ChEBI" id="CHEBI:29103"/>
    </cofactor>
</comment>
<keyword evidence="7 16" id="KW-0963">Cytoplasm</keyword>
<dbReference type="GO" id="GO:0004594">
    <property type="term" value="F:pantothenate kinase activity"/>
    <property type="evidence" value="ECO:0007669"/>
    <property type="project" value="UniProtKB-UniRule"/>
</dbReference>
<dbReference type="HAMAP" id="MF_01274">
    <property type="entry name" value="Pantothen_kinase_3"/>
    <property type="match status" value="1"/>
</dbReference>
<keyword evidence="9 16" id="KW-0547">Nucleotide-binding</keyword>
<gene>
    <name evidence="16" type="primary">coaX</name>
    <name evidence="17" type="ORF">IAC07_04495</name>
</gene>
<comment type="cofactor">
    <cofactor evidence="16">
        <name>NH4(+)</name>
        <dbReference type="ChEBI" id="CHEBI:28938"/>
    </cofactor>
    <cofactor evidence="16">
        <name>K(+)</name>
        <dbReference type="ChEBI" id="CHEBI:29103"/>
    </cofactor>
    <text evidence="16">A monovalent cation. Ammonium or potassium.</text>
</comment>
<comment type="caution">
    <text evidence="16">Lacks conserved residue(s) required for the propagation of feature annotation.</text>
</comment>
<dbReference type="Pfam" id="PF03309">
    <property type="entry name" value="Pan_kinase"/>
    <property type="match status" value="1"/>
</dbReference>
<dbReference type="PANTHER" id="PTHR34265">
    <property type="entry name" value="TYPE III PANTOTHENATE KINASE"/>
    <property type="match status" value="1"/>
</dbReference>
<evidence type="ECO:0000256" key="14">
    <source>
        <dbReference type="ARBA" id="ARBA00038036"/>
    </source>
</evidence>
<dbReference type="InterPro" id="IPR004619">
    <property type="entry name" value="Type_III_PanK"/>
</dbReference>
<dbReference type="AlphaFoldDB" id="A0A940IGI4"/>
<dbReference type="GO" id="GO:0015937">
    <property type="term" value="P:coenzyme A biosynthetic process"/>
    <property type="evidence" value="ECO:0007669"/>
    <property type="project" value="UniProtKB-UniRule"/>
</dbReference>
<keyword evidence="13 16" id="KW-0173">Coenzyme A biosynthesis</keyword>
<comment type="function">
    <text evidence="16">Catalyzes the phosphorylation of pantothenate (Pan), the first step in CoA biosynthesis.</text>
</comment>
<dbReference type="InterPro" id="IPR043129">
    <property type="entry name" value="ATPase_NBD"/>
</dbReference>
<reference evidence="17" key="2">
    <citation type="journal article" date="2021" name="PeerJ">
        <title>Extensive microbial diversity within the chicken gut microbiome revealed by metagenomics and culture.</title>
        <authorList>
            <person name="Gilroy R."/>
            <person name="Ravi A."/>
            <person name="Getino M."/>
            <person name="Pursley I."/>
            <person name="Horton D.L."/>
            <person name="Alikhan N.F."/>
            <person name="Baker D."/>
            <person name="Gharbi K."/>
            <person name="Hall N."/>
            <person name="Watson M."/>
            <person name="Adriaenssens E.M."/>
            <person name="Foster-Nyarko E."/>
            <person name="Jarju S."/>
            <person name="Secka A."/>
            <person name="Antonio M."/>
            <person name="Oren A."/>
            <person name="Chaudhuri R.R."/>
            <person name="La Ragione R."/>
            <person name="Hildebrand F."/>
            <person name="Pallen M.J."/>
        </authorList>
    </citation>
    <scope>NUCLEOTIDE SEQUENCE</scope>
    <source>
        <strain evidence="17">F1-3629</strain>
    </source>
</reference>
<evidence type="ECO:0000256" key="9">
    <source>
        <dbReference type="ARBA" id="ARBA00022741"/>
    </source>
</evidence>
<evidence type="ECO:0000256" key="10">
    <source>
        <dbReference type="ARBA" id="ARBA00022777"/>
    </source>
</evidence>
<dbReference type="GO" id="GO:0005737">
    <property type="term" value="C:cytoplasm"/>
    <property type="evidence" value="ECO:0007669"/>
    <property type="project" value="UniProtKB-SubCell"/>
</dbReference>
<evidence type="ECO:0000256" key="6">
    <source>
        <dbReference type="ARBA" id="ARBA00012102"/>
    </source>
</evidence>
<keyword evidence="10 16" id="KW-0418">Kinase</keyword>
<comment type="similarity">
    <text evidence="14 16">Belongs to the type III pantothenate kinase family.</text>
</comment>
<evidence type="ECO:0000256" key="5">
    <source>
        <dbReference type="ARBA" id="ARBA00011738"/>
    </source>
</evidence>
<comment type="subcellular location">
    <subcellularLocation>
        <location evidence="3 16">Cytoplasm</location>
    </subcellularLocation>
</comment>
<evidence type="ECO:0000256" key="1">
    <source>
        <dbReference type="ARBA" id="ARBA00001206"/>
    </source>
</evidence>
<dbReference type="EMBL" id="JADIMJ010000065">
    <property type="protein sequence ID" value="MBO8453969.1"/>
    <property type="molecule type" value="Genomic_DNA"/>
</dbReference>
<dbReference type="SUPFAM" id="SSF53067">
    <property type="entry name" value="Actin-like ATPase domain"/>
    <property type="match status" value="1"/>
</dbReference>
<keyword evidence="12 16" id="KW-0630">Potassium</keyword>
<dbReference type="EC" id="2.7.1.33" evidence="6 16"/>
<feature type="binding site" evidence="16">
    <location>
        <begin position="7"/>
        <end position="14"/>
    </location>
    <ligand>
        <name>ATP</name>
        <dbReference type="ChEBI" id="CHEBI:30616"/>
    </ligand>
</feature>
<feature type="active site" description="Proton acceptor" evidence="16">
    <location>
        <position position="96"/>
    </location>
</feature>
<evidence type="ECO:0000256" key="8">
    <source>
        <dbReference type="ARBA" id="ARBA00022679"/>
    </source>
</evidence>
<dbReference type="Gene3D" id="3.30.420.40">
    <property type="match status" value="1"/>
</dbReference>
<keyword evidence="8 16" id="KW-0808">Transferase</keyword>
<comment type="catalytic activity">
    <reaction evidence="1 16">
        <text>(R)-pantothenate + ATP = (R)-4'-phosphopantothenate + ADP + H(+)</text>
        <dbReference type="Rhea" id="RHEA:16373"/>
        <dbReference type="ChEBI" id="CHEBI:10986"/>
        <dbReference type="ChEBI" id="CHEBI:15378"/>
        <dbReference type="ChEBI" id="CHEBI:29032"/>
        <dbReference type="ChEBI" id="CHEBI:30616"/>
        <dbReference type="ChEBI" id="CHEBI:456216"/>
        <dbReference type="EC" id="2.7.1.33"/>
    </reaction>
</comment>
<evidence type="ECO:0000256" key="13">
    <source>
        <dbReference type="ARBA" id="ARBA00022993"/>
    </source>
</evidence>
<sequence>MANLVVDIGNTALKAAWTDRVTLGKTFRYQGEKMSEFILSLVSRDKPDVMVIASSREISDKDERKFMERCRVLVIMDPKHSEVAERNGLPSYLAPDRAASVMASRYLFRKKGCTLFDFGTTLTIDFLDAEGNYSGGNISLGCRTRFKALNRYSRSLPLADASSEACETGHDILSSIESGVIEGIIFEIEGYLRRYPDNINVFTGGDAIYFAKRMKNSIFVVCNLVLMGLALTAEDYV</sequence>
<dbReference type="NCBIfam" id="TIGR00671">
    <property type="entry name" value="baf"/>
    <property type="match status" value="1"/>
</dbReference>
<keyword evidence="11 16" id="KW-0067">ATP-binding</keyword>
<evidence type="ECO:0000256" key="12">
    <source>
        <dbReference type="ARBA" id="ARBA00022958"/>
    </source>
</evidence>
<reference evidence="17" key="1">
    <citation type="submission" date="2020-10" db="EMBL/GenBank/DDBJ databases">
        <authorList>
            <person name="Gilroy R."/>
        </authorList>
    </citation>
    <scope>NUCLEOTIDE SEQUENCE</scope>
    <source>
        <strain evidence="17">F1-3629</strain>
    </source>
</reference>
<comment type="pathway">
    <text evidence="4 16">Cofactor biosynthesis; coenzyme A biosynthesis; CoA from (R)-pantothenate: step 1/5.</text>
</comment>
<name>A0A940IGI4_9BACT</name>
<dbReference type="GO" id="GO:0005524">
    <property type="term" value="F:ATP binding"/>
    <property type="evidence" value="ECO:0007669"/>
    <property type="project" value="UniProtKB-UniRule"/>
</dbReference>
<proteinExistence type="inferred from homology"/>
<keyword evidence="16" id="KW-0479">Metal-binding</keyword>
<evidence type="ECO:0000256" key="3">
    <source>
        <dbReference type="ARBA" id="ARBA00004496"/>
    </source>
</evidence>
<evidence type="ECO:0000256" key="11">
    <source>
        <dbReference type="ARBA" id="ARBA00022840"/>
    </source>
</evidence>
<feature type="binding site" evidence="16">
    <location>
        <position position="120"/>
    </location>
    <ligand>
        <name>ATP</name>
        <dbReference type="ChEBI" id="CHEBI:30616"/>
    </ligand>
</feature>
<evidence type="ECO:0000256" key="2">
    <source>
        <dbReference type="ARBA" id="ARBA00001958"/>
    </source>
</evidence>
<evidence type="ECO:0000256" key="4">
    <source>
        <dbReference type="ARBA" id="ARBA00005225"/>
    </source>
</evidence>
<evidence type="ECO:0000256" key="7">
    <source>
        <dbReference type="ARBA" id="ARBA00022490"/>
    </source>
</evidence>
<evidence type="ECO:0000313" key="18">
    <source>
        <dbReference type="Proteomes" id="UP000771749"/>
    </source>
</evidence>
<dbReference type="GO" id="GO:0046872">
    <property type="term" value="F:metal ion binding"/>
    <property type="evidence" value="ECO:0007669"/>
    <property type="project" value="UniProtKB-KW"/>
</dbReference>
<dbReference type="Proteomes" id="UP000771749">
    <property type="component" value="Unassembled WGS sequence"/>
</dbReference>
<accession>A0A940IGI4</accession>
<dbReference type="PANTHER" id="PTHR34265:SF1">
    <property type="entry name" value="TYPE III PANTOTHENATE KINASE"/>
    <property type="match status" value="1"/>
</dbReference>
<comment type="subunit">
    <text evidence="5 16">Homodimer.</text>
</comment>
<feature type="binding site" evidence="16">
    <location>
        <position position="117"/>
    </location>
    <ligand>
        <name>K(+)</name>
        <dbReference type="ChEBI" id="CHEBI:29103"/>
    </ligand>
</feature>
<evidence type="ECO:0000256" key="16">
    <source>
        <dbReference type="HAMAP-Rule" id="MF_01274"/>
    </source>
</evidence>
<organism evidence="17 18">
    <name type="scientific">Candidatus Cryptobacteroides gallistercoris</name>
    <dbReference type="NCBI Taxonomy" id="2840765"/>
    <lineage>
        <taxon>Bacteria</taxon>
        <taxon>Pseudomonadati</taxon>
        <taxon>Bacteroidota</taxon>
        <taxon>Bacteroidia</taxon>
        <taxon>Bacteroidales</taxon>
        <taxon>Candidatus Cryptobacteroides</taxon>
    </lineage>
</organism>
<evidence type="ECO:0000256" key="15">
    <source>
        <dbReference type="ARBA" id="ARBA00040883"/>
    </source>
</evidence>